<dbReference type="RefSeq" id="WP_347166495.1">
    <property type="nucleotide sequence ID" value="NZ_JBDNCH010000002.1"/>
</dbReference>
<keyword evidence="4" id="KW-1185">Reference proteome</keyword>
<dbReference type="Gene3D" id="3.30.360.10">
    <property type="entry name" value="Dihydrodipicolinate Reductase, domain 2"/>
    <property type="match status" value="1"/>
</dbReference>
<gene>
    <name evidence="3" type="ORF">ABFB10_10535</name>
</gene>
<sequence length="353" mass="36793">MTALPICVVGAGSIGQRHIEVAGLSERVELVAVVEPDEGLRTALAARGLPMVADVSEVPGHVRAAVVATPTPAHAPAARAALERGWAVLVEKPLTGTLDEGRALLDFAEEKGLPLYCGHHRRCHPFSTAARAALQRIGAPVGVQALWSLRKHDSYYGPEWRRSPGAGPLMTNLSHEIDLLSFFYGEAIEVTALTSSAVRGLAIEDSAALALRFESGALGSILISDAGASPWAFEAATGENPAIAPSTEDYMRFTGTEGALAFPSLTLWQAGQPGEIEWSKPLARVPGAPFDPVDPLRVQIDRFAAVVGGGSDDVLCTGAQGLAALEMTLAAALSARTGKPVARGDVPGDFNGS</sequence>
<comment type="caution">
    <text evidence="3">The sequence shown here is derived from an EMBL/GenBank/DDBJ whole genome shotgun (WGS) entry which is preliminary data.</text>
</comment>
<dbReference type="InterPro" id="IPR055170">
    <property type="entry name" value="GFO_IDH_MocA-like_dom"/>
</dbReference>
<evidence type="ECO:0000259" key="2">
    <source>
        <dbReference type="Pfam" id="PF22725"/>
    </source>
</evidence>
<dbReference type="InterPro" id="IPR036291">
    <property type="entry name" value="NAD(P)-bd_dom_sf"/>
</dbReference>
<evidence type="ECO:0000313" key="3">
    <source>
        <dbReference type="EMBL" id="MEN9061415.1"/>
    </source>
</evidence>
<name>A0AAW9SIY5_9RHOB</name>
<dbReference type="InterPro" id="IPR000683">
    <property type="entry name" value="Gfo/Idh/MocA-like_OxRdtase_N"/>
</dbReference>
<dbReference type="GO" id="GO:0000166">
    <property type="term" value="F:nucleotide binding"/>
    <property type="evidence" value="ECO:0007669"/>
    <property type="project" value="InterPro"/>
</dbReference>
<dbReference type="InterPro" id="IPR051450">
    <property type="entry name" value="Gfo/Idh/MocA_Oxidoreductases"/>
</dbReference>
<organism evidence="3 4">
    <name type="scientific">Ponticoccus litoralis</name>
    <dbReference type="NCBI Taxonomy" id="422297"/>
    <lineage>
        <taxon>Bacteria</taxon>
        <taxon>Pseudomonadati</taxon>
        <taxon>Pseudomonadota</taxon>
        <taxon>Alphaproteobacteria</taxon>
        <taxon>Rhodobacterales</taxon>
        <taxon>Roseobacteraceae</taxon>
        <taxon>Ponticoccus</taxon>
    </lineage>
</organism>
<evidence type="ECO:0000259" key="1">
    <source>
        <dbReference type="Pfam" id="PF01408"/>
    </source>
</evidence>
<accession>A0AAW9SIY5</accession>
<dbReference type="EMBL" id="JBDNCH010000002">
    <property type="protein sequence ID" value="MEN9061415.1"/>
    <property type="molecule type" value="Genomic_DNA"/>
</dbReference>
<dbReference type="Pfam" id="PF22725">
    <property type="entry name" value="GFO_IDH_MocA_C3"/>
    <property type="match status" value="1"/>
</dbReference>
<protein>
    <submittedName>
        <fullName evidence="3">Gfo/Idh/MocA family oxidoreductase</fullName>
    </submittedName>
</protein>
<dbReference type="AlphaFoldDB" id="A0AAW9SIY5"/>
<proteinExistence type="predicted"/>
<dbReference type="SUPFAM" id="SSF55347">
    <property type="entry name" value="Glyceraldehyde-3-phosphate dehydrogenase-like, C-terminal domain"/>
    <property type="match status" value="1"/>
</dbReference>
<dbReference type="SUPFAM" id="SSF51735">
    <property type="entry name" value="NAD(P)-binding Rossmann-fold domains"/>
    <property type="match status" value="1"/>
</dbReference>
<feature type="domain" description="Gfo/Idh/MocA-like oxidoreductase N-terminal" evidence="1">
    <location>
        <begin position="6"/>
        <end position="119"/>
    </location>
</feature>
<feature type="domain" description="GFO/IDH/MocA-like oxidoreductase" evidence="2">
    <location>
        <begin position="135"/>
        <end position="260"/>
    </location>
</feature>
<dbReference type="Gene3D" id="3.40.50.720">
    <property type="entry name" value="NAD(P)-binding Rossmann-like Domain"/>
    <property type="match status" value="1"/>
</dbReference>
<reference evidence="3 4" key="1">
    <citation type="submission" date="2024-05" db="EMBL/GenBank/DDBJ databases">
        <title>Genome sequence of Ponticoccus litoralis KCCM 90028.</title>
        <authorList>
            <person name="Kim J.M."/>
            <person name="Lee J.K."/>
            <person name="Choi B.J."/>
            <person name="Bayburt H."/>
            <person name="Baek J.H."/>
            <person name="Jeon C.O."/>
        </authorList>
    </citation>
    <scope>NUCLEOTIDE SEQUENCE [LARGE SCALE GENOMIC DNA]</scope>
    <source>
        <strain evidence="3 4">KCCM 90028</strain>
    </source>
</reference>
<dbReference type="Proteomes" id="UP001428774">
    <property type="component" value="Unassembled WGS sequence"/>
</dbReference>
<dbReference type="PANTHER" id="PTHR43377:SF8">
    <property type="entry name" value="BLR3664 PROTEIN"/>
    <property type="match status" value="1"/>
</dbReference>
<evidence type="ECO:0000313" key="4">
    <source>
        <dbReference type="Proteomes" id="UP001428774"/>
    </source>
</evidence>
<dbReference type="Pfam" id="PF01408">
    <property type="entry name" value="GFO_IDH_MocA"/>
    <property type="match status" value="1"/>
</dbReference>
<dbReference type="PANTHER" id="PTHR43377">
    <property type="entry name" value="BILIVERDIN REDUCTASE A"/>
    <property type="match status" value="1"/>
</dbReference>